<evidence type="ECO:0000313" key="1">
    <source>
        <dbReference type="EMBL" id="PWK91577.1"/>
    </source>
</evidence>
<evidence type="ECO:0000313" key="2">
    <source>
        <dbReference type="Proteomes" id="UP000246005"/>
    </source>
</evidence>
<reference evidence="1 2" key="1">
    <citation type="submission" date="2018-05" db="EMBL/GenBank/DDBJ databases">
        <title>Genomic Encyclopedia of Type Strains, Phase IV (KMG-IV): sequencing the most valuable type-strain genomes for metagenomic binning, comparative biology and taxonomic classification.</title>
        <authorList>
            <person name="Goeker M."/>
        </authorList>
    </citation>
    <scope>NUCLEOTIDE SEQUENCE [LARGE SCALE GENOMIC DNA]</scope>
    <source>
        <strain evidence="1 2">DSM 45480</strain>
    </source>
</reference>
<accession>A0A316ID73</accession>
<organism evidence="1 2">
    <name type="scientific">Lentzea atacamensis</name>
    <dbReference type="NCBI Taxonomy" id="531938"/>
    <lineage>
        <taxon>Bacteria</taxon>
        <taxon>Bacillati</taxon>
        <taxon>Actinomycetota</taxon>
        <taxon>Actinomycetes</taxon>
        <taxon>Pseudonocardiales</taxon>
        <taxon>Pseudonocardiaceae</taxon>
        <taxon>Lentzea</taxon>
    </lineage>
</organism>
<dbReference type="RefSeq" id="WP_109632282.1">
    <property type="nucleotide sequence ID" value="NZ_QGHB01000001.1"/>
</dbReference>
<name>A0A316ID73_9PSEU</name>
<protein>
    <submittedName>
        <fullName evidence="1">Uncharacterized protein</fullName>
    </submittedName>
</protein>
<dbReference type="AlphaFoldDB" id="A0A316ID73"/>
<comment type="caution">
    <text evidence="1">The sequence shown here is derived from an EMBL/GenBank/DDBJ whole genome shotgun (WGS) entry which is preliminary data.</text>
</comment>
<dbReference type="EMBL" id="QGHB01000001">
    <property type="protein sequence ID" value="PWK91577.1"/>
    <property type="molecule type" value="Genomic_DNA"/>
</dbReference>
<proteinExistence type="predicted"/>
<sequence length="114" mass="13159">MYSDCDREIEKLVRISFVTVEGESWDENEPTIWQLDFPTPVALTSVEVGRLPYGAVETIPWRQPGPDQVVSVDIAYGERPHATVQDFTLRQLDEGKTLHRHKRITAEEFDKRCD</sequence>
<dbReference type="Proteomes" id="UP000246005">
    <property type="component" value="Unassembled WGS sequence"/>
</dbReference>
<gene>
    <name evidence="1" type="ORF">C8D88_1011615</name>
</gene>